<evidence type="ECO:0000256" key="1">
    <source>
        <dbReference type="ARBA" id="ARBA00023239"/>
    </source>
</evidence>
<comment type="cofactor">
    <cofactor evidence="2">
        <name>Mg(2+)</name>
        <dbReference type="ChEBI" id="CHEBI:18420"/>
    </cofactor>
</comment>
<accession>A0ABS7QMY7</accession>
<dbReference type="SUPFAM" id="SSF48576">
    <property type="entry name" value="Terpenoid synthases"/>
    <property type="match status" value="1"/>
</dbReference>
<comment type="similarity">
    <text evidence="2">Belongs to the terpene synthase family.</text>
</comment>
<reference evidence="3 4" key="1">
    <citation type="submission" date="2021-08" db="EMBL/GenBank/DDBJ databases">
        <title>Streptomyces sp. PTM05 isolated from lichen.</title>
        <authorList>
            <person name="Somphong A."/>
            <person name="Phongsopitanun W."/>
            <person name="Tanasupawat S."/>
        </authorList>
    </citation>
    <scope>NUCLEOTIDE SEQUENCE [LARGE SCALE GENOMIC DNA]</scope>
    <source>
        <strain evidence="3 4">Ptm05</strain>
    </source>
</reference>
<evidence type="ECO:0000313" key="4">
    <source>
        <dbReference type="Proteomes" id="UP001198565"/>
    </source>
</evidence>
<dbReference type="PANTHER" id="PTHR35201">
    <property type="entry name" value="TERPENE SYNTHASE"/>
    <property type="match status" value="1"/>
</dbReference>
<gene>
    <name evidence="3" type="ORF">K7472_06750</name>
</gene>
<dbReference type="SFLD" id="SFLDS00005">
    <property type="entry name" value="Isoprenoid_Synthase_Type_I"/>
    <property type="match status" value="1"/>
</dbReference>
<dbReference type="InterPro" id="IPR034686">
    <property type="entry name" value="Terpene_cyclase-like_2"/>
</dbReference>
<dbReference type="RefSeq" id="WP_222975015.1">
    <property type="nucleotide sequence ID" value="NZ_JAINVZ010000003.1"/>
</dbReference>
<dbReference type="PANTHER" id="PTHR35201:SF4">
    <property type="entry name" value="BETA-PINACENE SYNTHASE-RELATED"/>
    <property type="match status" value="1"/>
</dbReference>
<protein>
    <recommendedName>
        <fullName evidence="2">Terpene synthase</fullName>
        <ecNumber evidence="2">4.2.3.-</ecNumber>
    </recommendedName>
</protein>
<evidence type="ECO:0000256" key="2">
    <source>
        <dbReference type="RuleBase" id="RU366034"/>
    </source>
</evidence>
<name>A0ABS7QMY7_9ACTN</name>
<keyword evidence="2" id="KW-0460">Magnesium</keyword>
<dbReference type="Proteomes" id="UP001198565">
    <property type="component" value="Unassembled WGS sequence"/>
</dbReference>
<sequence length="369" mass="41141">MGIPTLWCPFPARVNPRAAGIEEHLIDWARRFDLVRSPEAERHLKDCGFGKFAADVYPRAERLRLVAEWTVYSWILDDQLDEGHEDNRATDPSSQQALFIEELIAQLTPEPAATPEPAMTPLPLMTPEPATAVRPVAVTGPAVPAGGPAVAAIADLWRRTAGPMSRAWRERFAAHYRDYLVFSVLPLPRQPGAYGTAPELTGFVRRRRLFSGCEMFFDLSEVANAAEVPAVVADSDPYRAIRLAANDIITWTNDIYSVRKELARGDHDHNIVAVLKDITGDSWQETLDRVAGMIAESTRDFLQACKDLRGMRFLYGLDDEAWGRVEDSLTDLGAWISGSLNWHRTSPRYQDGGFGPAGQAPVYVEQHLY</sequence>
<proteinExistence type="inferred from homology"/>
<keyword evidence="1 2" id="KW-0456">Lyase</keyword>
<dbReference type="InterPro" id="IPR008949">
    <property type="entry name" value="Isoprenoid_synthase_dom_sf"/>
</dbReference>
<comment type="caution">
    <text evidence="3">The sequence shown here is derived from an EMBL/GenBank/DDBJ whole genome shotgun (WGS) entry which is preliminary data.</text>
</comment>
<organism evidence="3 4">
    <name type="scientific">Streptantibioticus parmotrematis</name>
    <dbReference type="NCBI Taxonomy" id="2873249"/>
    <lineage>
        <taxon>Bacteria</taxon>
        <taxon>Bacillati</taxon>
        <taxon>Actinomycetota</taxon>
        <taxon>Actinomycetes</taxon>
        <taxon>Kitasatosporales</taxon>
        <taxon>Streptomycetaceae</taxon>
        <taxon>Streptantibioticus</taxon>
    </lineage>
</organism>
<dbReference type="EMBL" id="JAINVZ010000003">
    <property type="protein sequence ID" value="MBY8884542.1"/>
    <property type="molecule type" value="Genomic_DNA"/>
</dbReference>
<evidence type="ECO:0000313" key="3">
    <source>
        <dbReference type="EMBL" id="MBY8884542.1"/>
    </source>
</evidence>
<dbReference type="Pfam" id="PF19086">
    <property type="entry name" value="Terpene_syn_C_2"/>
    <property type="match status" value="1"/>
</dbReference>
<dbReference type="EC" id="4.2.3.-" evidence="2"/>
<dbReference type="Gene3D" id="1.10.600.10">
    <property type="entry name" value="Farnesyl Diphosphate Synthase"/>
    <property type="match status" value="1"/>
</dbReference>
<keyword evidence="4" id="KW-1185">Reference proteome</keyword>
<keyword evidence="2" id="KW-0479">Metal-binding</keyword>
<dbReference type="SFLD" id="SFLDG01020">
    <property type="entry name" value="Terpene_Cyclase_Like_2"/>
    <property type="match status" value="1"/>
</dbReference>